<dbReference type="EMBL" id="CP101717">
    <property type="protein sequence ID" value="WLD58815.1"/>
    <property type="molecule type" value="Genomic_DNA"/>
</dbReference>
<dbReference type="AlphaFoldDB" id="A0AB38YIY6"/>
<reference evidence="1" key="1">
    <citation type="submission" date="2022-07" db="EMBL/GenBank/DDBJ databases">
        <title>Complete genome sequence of Salinispirillum sp. LH10-3-1 capable of multiple carbohydrate inversion isolated from a soda lake.</title>
        <authorList>
            <person name="Liu J."/>
            <person name="Zhai Y."/>
            <person name="Zhang H."/>
            <person name="Yang H."/>
            <person name="Qu J."/>
            <person name="Li J."/>
        </authorList>
    </citation>
    <scope>NUCLEOTIDE SEQUENCE</scope>
    <source>
        <strain evidence="1">LH 10-3-1</strain>
    </source>
</reference>
<evidence type="ECO:0000313" key="1">
    <source>
        <dbReference type="EMBL" id="WLD58815.1"/>
    </source>
</evidence>
<sequence>MYVQRNTEGDIIAVSREQTADVAESVEDNSAELRAFLSNDDAVANNQLAQSDQDMARVLEDVVNLLIDRSVIRFTDLPLPAQQKLMNRRALRDQMNSVDLLGDDDDLKI</sequence>
<gene>
    <name evidence="1" type="ORF">NFC81_03220</name>
</gene>
<dbReference type="RefSeq" id="WP_304996101.1">
    <property type="nucleotide sequence ID" value="NZ_CP101717.1"/>
</dbReference>
<organism evidence="1">
    <name type="scientific">Salinispirillum sp. LH 10-3-1</name>
    <dbReference type="NCBI Taxonomy" id="2952525"/>
    <lineage>
        <taxon>Bacteria</taxon>
        <taxon>Pseudomonadati</taxon>
        <taxon>Pseudomonadota</taxon>
        <taxon>Gammaproteobacteria</taxon>
        <taxon>Oceanospirillales</taxon>
        <taxon>Saccharospirillaceae</taxon>
        <taxon>Salinispirillum</taxon>
    </lineage>
</organism>
<name>A0AB38YIY6_9GAMM</name>
<proteinExistence type="predicted"/>
<protein>
    <submittedName>
        <fullName evidence="1">Tryptophan synthase subunit beta like protein</fullName>
    </submittedName>
</protein>
<accession>A0AB38YIY6</accession>